<dbReference type="Proteomes" id="UP000178515">
    <property type="component" value="Unassembled WGS sequence"/>
</dbReference>
<reference evidence="2 3" key="1">
    <citation type="journal article" date="2016" name="Nat. Commun.">
        <title>Thousands of microbial genomes shed light on interconnected biogeochemical processes in an aquifer system.</title>
        <authorList>
            <person name="Anantharaman K."/>
            <person name="Brown C.T."/>
            <person name="Hug L.A."/>
            <person name="Sharon I."/>
            <person name="Castelle C.J."/>
            <person name="Probst A.J."/>
            <person name="Thomas B.C."/>
            <person name="Singh A."/>
            <person name="Wilkins M.J."/>
            <person name="Karaoz U."/>
            <person name="Brodie E.L."/>
            <person name="Williams K.H."/>
            <person name="Hubbard S.S."/>
            <person name="Banfield J.F."/>
        </authorList>
    </citation>
    <scope>NUCLEOTIDE SEQUENCE [LARGE SCALE GENOMIC DNA]</scope>
</reference>
<evidence type="ECO:0000313" key="2">
    <source>
        <dbReference type="EMBL" id="OGY59461.1"/>
    </source>
</evidence>
<comment type="caution">
    <text evidence="2">The sequence shown here is derived from an EMBL/GenBank/DDBJ whole genome shotgun (WGS) entry which is preliminary data.</text>
</comment>
<keyword evidence="1" id="KW-0472">Membrane</keyword>
<gene>
    <name evidence="2" type="ORF">A3F24_00365</name>
</gene>
<evidence type="ECO:0000256" key="1">
    <source>
        <dbReference type="SAM" id="Phobius"/>
    </source>
</evidence>
<keyword evidence="1" id="KW-0812">Transmembrane</keyword>
<dbReference type="InterPro" id="IPR008965">
    <property type="entry name" value="CBM2/CBM3_carb-bd_dom_sf"/>
</dbReference>
<organism evidence="2 3">
    <name type="scientific">Candidatus Colwellbacteria bacterium RIFCSPHIGHO2_12_FULL_44_17</name>
    <dbReference type="NCBI Taxonomy" id="1797689"/>
    <lineage>
        <taxon>Bacteria</taxon>
        <taxon>Candidatus Colwelliibacteriota</taxon>
    </lineage>
</organism>
<dbReference type="AlphaFoldDB" id="A0A1G1Z478"/>
<name>A0A1G1Z478_9BACT</name>
<keyword evidence="1" id="KW-1133">Transmembrane helix</keyword>
<dbReference type="GO" id="GO:0030246">
    <property type="term" value="F:carbohydrate binding"/>
    <property type="evidence" value="ECO:0007669"/>
    <property type="project" value="InterPro"/>
</dbReference>
<proteinExistence type="predicted"/>
<feature type="transmembrane region" description="Helical" evidence="1">
    <location>
        <begin position="257"/>
        <end position="275"/>
    </location>
</feature>
<evidence type="ECO:0000313" key="3">
    <source>
        <dbReference type="Proteomes" id="UP000178515"/>
    </source>
</evidence>
<evidence type="ECO:0008006" key="4">
    <source>
        <dbReference type="Google" id="ProtNLM"/>
    </source>
</evidence>
<dbReference type="SUPFAM" id="SSF49384">
    <property type="entry name" value="Carbohydrate-binding domain"/>
    <property type="match status" value="1"/>
</dbReference>
<dbReference type="EMBL" id="MHIX01000014">
    <property type="protein sequence ID" value="OGY59461.1"/>
    <property type="molecule type" value="Genomic_DNA"/>
</dbReference>
<sequence>MFALLPQVTFAAETFFETENTQIRVGDKFEVSFFLNTENEDINAIEGEIIVPETLLKLKEIKSGSSIVNFWIENPQMVNGNIPFSGIIPGGYSGQSGLVLSLVFQPIQKGQGLIEVRSIKTLINNGQGTETKTSVHNLYFIIAGQAPLSQSTVVEKKDTDAPETFEPVIASDSTVFDGKYFLAFSTQDKESGVDHYEIQESRNIGIQNEQWITGESPYLLQDQDLRSYVYVKAVDKNSNERIAVLPPQKPLSLYRNYWILGILVMIGLVVAAINLRKILWQT</sequence>
<accession>A0A1G1Z478</accession>
<protein>
    <recommendedName>
        <fullName evidence="4">Cohesin domain-containing protein</fullName>
    </recommendedName>
</protein>
<dbReference type="CDD" id="cd08547">
    <property type="entry name" value="Type_II_cohesin"/>
    <property type="match status" value="1"/>
</dbReference>
<dbReference type="STRING" id="1797689.A3F24_00365"/>